<evidence type="ECO:0000313" key="2">
    <source>
        <dbReference type="EMBL" id="RIV23593.1"/>
    </source>
</evidence>
<evidence type="ECO:0000313" key="3">
    <source>
        <dbReference type="Proteomes" id="UP000283523"/>
    </source>
</evidence>
<protein>
    <submittedName>
        <fullName evidence="2">Uncharacterized protein</fullName>
    </submittedName>
</protein>
<evidence type="ECO:0000256" key="1">
    <source>
        <dbReference type="SAM" id="Phobius"/>
    </source>
</evidence>
<dbReference type="EMBL" id="QXED01000003">
    <property type="protein sequence ID" value="RIV23593.1"/>
    <property type="molecule type" value="Genomic_DNA"/>
</dbReference>
<keyword evidence="1" id="KW-1133">Transmembrane helix</keyword>
<feature type="transmembrane region" description="Helical" evidence="1">
    <location>
        <begin position="42"/>
        <end position="60"/>
    </location>
</feature>
<dbReference type="RefSeq" id="WP_119667809.1">
    <property type="nucleotide sequence ID" value="NZ_QXED01000003.1"/>
</dbReference>
<dbReference type="AlphaFoldDB" id="A0A418MB43"/>
<sequence length="123" mass="14026">MELPGAVRPVDFAFVLFFIFVGAGFQFVNTKNRENYSLLQRLYSQFAAIVFVGLLAMLALSNHWNVLVVAFAGFLVSIPAEKGLRLLKKYFDESANFGDFVQRLWKAYQMTRNNNNSTDDDKT</sequence>
<gene>
    <name evidence="2" type="ORF">DYU11_11470</name>
</gene>
<organism evidence="2 3">
    <name type="scientific">Fibrisoma montanum</name>
    <dbReference type="NCBI Taxonomy" id="2305895"/>
    <lineage>
        <taxon>Bacteria</taxon>
        <taxon>Pseudomonadati</taxon>
        <taxon>Bacteroidota</taxon>
        <taxon>Cytophagia</taxon>
        <taxon>Cytophagales</taxon>
        <taxon>Spirosomataceae</taxon>
        <taxon>Fibrisoma</taxon>
    </lineage>
</organism>
<proteinExistence type="predicted"/>
<dbReference type="Proteomes" id="UP000283523">
    <property type="component" value="Unassembled WGS sequence"/>
</dbReference>
<comment type="caution">
    <text evidence="2">The sequence shown here is derived from an EMBL/GenBank/DDBJ whole genome shotgun (WGS) entry which is preliminary data.</text>
</comment>
<name>A0A418MB43_9BACT</name>
<accession>A0A418MB43</accession>
<feature type="transmembrane region" description="Helical" evidence="1">
    <location>
        <begin position="66"/>
        <end position="84"/>
    </location>
</feature>
<reference evidence="2 3" key="1">
    <citation type="submission" date="2018-08" db="EMBL/GenBank/DDBJ databases">
        <title>Fibrisoma montanum sp. nov., isolated from Danxia mountain soil.</title>
        <authorList>
            <person name="Huang Y."/>
        </authorList>
    </citation>
    <scope>NUCLEOTIDE SEQUENCE [LARGE SCALE GENOMIC DNA]</scope>
    <source>
        <strain evidence="2 3">HYT19</strain>
    </source>
</reference>
<keyword evidence="1" id="KW-0472">Membrane</keyword>
<feature type="transmembrane region" description="Helical" evidence="1">
    <location>
        <begin position="12"/>
        <end position="30"/>
    </location>
</feature>
<keyword evidence="3" id="KW-1185">Reference proteome</keyword>
<keyword evidence="1" id="KW-0812">Transmembrane</keyword>